<dbReference type="Proteomes" id="UP000198379">
    <property type="component" value="Unassembled WGS sequence"/>
</dbReference>
<proteinExistence type="predicted"/>
<evidence type="ECO:0000259" key="1">
    <source>
        <dbReference type="Pfam" id="PF14129"/>
    </source>
</evidence>
<dbReference type="RefSeq" id="WP_089369854.1">
    <property type="nucleotide sequence ID" value="NZ_BMEP01000002.1"/>
</dbReference>
<protein>
    <recommendedName>
        <fullName evidence="1">DUF4296 domain-containing protein</fullName>
    </recommendedName>
</protein>
<feature type="domain" description="DUF4296" evidence="1">
    <location>
        <begin position="25"/>
        <end position="103"/>
    </location>
</feature>
<name>A0A238VZ46_9FLAO</name>
<dbReference type="OrthoDB" id="1525222at2"/>
<organism evidence="2 3">
    <name type="scientific">Dokdonia pacifica</name>
    <dbReference type="NCBI Taxonomy" id="1627892"/>
    <lineage>
        <taxon>Bacteria</taxon>
        <taxon>Pseudomonadati</taxon>
        <taxon>Bacteroidota</taxon>
        <taxon>Flavobacteriia</taxon>
        <taxon>Flavobacteriales</taxon>
        <taxon>Flavobacteriaceae</taxon>
        <taxon>Dokdonia</taxon>
    </lineage>
</organism>
<evidence type="ECO:0000313" key="3">
    <source>
        <dbReference type="Proteomes" id="UP000198379"/>
    </source>
</evidence>
<gene>
    <name evidence="2" type="ORF">SAMN06265376_101518</name>
</gene>
<dbReference type="PROSITE" id="PS51257">
    <property type="entry name" value="PROKAR_LIPOPROTEIN"/>
    <property type="match status" value="1"/>
</dbReference>
<evidence type="ECO:0000313" key="2">
    <source>
        <dbReference type="EMBL" id="SNR39427.1"/>
    </source>
</evidence>
<dbReference type="InterPro" id="IPR025381">
    <property type="entry name" value="DUF4296"/>
</dbReference>
<sequence>MKPFLYIFFVFFVISCQDIPPVEKPANLIERAKMEEIIYEIAIVNSARGYDIQKLSQYDVNPETYVFEKFGIDSVQYAKSVSYYSSDIEGYRDMYLSIQKRIEGEFSHYDSLAKLEKKVKDSLRTARAREIQREKDSIKRSDSIAGKIEKPRSPIRISKEIVIDSL</sequence>
<accession>A0A238VZ46</accession>
<dbReference type="Pfam" id="PF14129">
    <property type="entry name" value="DUF4296"/>
    <property type="match status" value="1"/>
</dbReference>
<dbReference type="AlphaFoldDB" id="A0A238VZ46"/>
<keyword evidence="3" id="KW-1185">Reference proteome</keyword>
<reference evidence="2 3" key="1">
    <citation type="submission" date="2017-06" db="EMBL/GenBank/DDBJ databases">
        <authorList>
            <person name="Kim H.J."/>
            <person name="Triplett B.A."/>
        </authorList>
    </citation>
    <scope>NUCLEOTIDE SEQUENCE [LARGE SCALE GENOMIC DNA]</scope>
    <source>
        <strain evidence="2 3">DSM 25597</strain>
    </source>
</reference>
<dbReference type="EMBL" id="FZNY01000001">
    <property type="protein sequence ID" value="SNR39427.1"/>
    <property type="molecule type" value="Genomic_DNA"/>
</dbReference>